<accession>A0ABS6UJZ2</accession>
<proteinExistence type="predicted"/>
<dbReference type="Proteomes" id="UP000694300">
    <property type="component" value="Unassembled WGS sequence"/>
</dbReference>
<dbReference type="EMBL" id="JADQDF010000003">
    <property type="protein sequence ID" value="MBW0132565.1"/>
    <property type="molecule type" value="Genomic_DNA"/>
</dbReference>
<comment type="caution">
    <text evidence="2">The sequence shown here is derived from an EMBL/GenBank/DDBJ whole genome shotgun (WGS) entry which is preliminary data.</text>
</comment>
<sequence>MRALLDFLALFIPWRCRTCFSVFVPITAGNIHRTASGDCCVCANLGGIRSR</sequence>
<dbReference type="EMBL" id="JADQDF010000001">
    <property type="protein sequence ID" value="MBW0131173.1"/>
    <property type="molecule type" value="Genomic_DNA"/>
</dbReference>
<name>A0ABS6UJZ2_9PSEU</name>
<gene>
    <name evidence="1" type="ORF">I4I82_26335</name>
    <name evidence="2" type="ORF">I4I82_33500</name>
</gene>
<evidence type="ECO:0000313" key="2">
    <source>
        <dbReference type="EMBL" id="MBW0132565.1"/>
    </source>
</evidence>
<protein>
    <submittedName>
        <fullName evidence="2">Uncharacterized protein</fullName>
    </submittedName>
</protein>
<keyword evidence="3" id="KW-1185">Reference proteome</keyword>
<evidence type="ECO:0000313" key="3">
    <source>
        <dbReference type="Proteomes" id="UP000694300"/>
    </source>
</evidence>
<dbReference type="RefSeq" id="WP_218596135.1">
    <property type="nucleotide sequence ID" value="NZ_JADQDE010000005.1"/>
</dbReference>
<evidence type="ECO:0000313" key="1">
    <source>
        <dbReference type="EMBL" id="MBW0131173.1"/>
    </source>
</evidence>
<organism evidence="2 3">
    <name type="scientific">Pseudonocardia oceani</name>
    <dbReference type="NCBI Taxonomy" id="2792013"/>
    <lineage>
        <taxon>Bacteria</taxon>
        <taxon>Bacillati</taxon>
        <taxon>Actinomycetota</taxon>
        <taxon>Actinomycetes</taxon>
        <taxon>Pseudonocardiales</taxon>
        <taxon>Pseudonocardiaceae</taxon>
        <taxon>Pseudonocardia</taxon>
    </lineage>
</organism>
<reference evidence="2 3" key="1">
    <citation type="submission" date="2020-11" db="EMBL/GenBank/DDBJ databases">
        <title>Pseudonocardia abyssalis sp. nov. and Pseudonocardia oceani sp. nov., description and phylogenomic analysis of two novel actinomycetes isolated from the deep Southern Ocean.</title>
        <authorList>
            <person name="Parra J."/>
        </authorList>
    </citation>
    <scope>NUCLEOTIDE SEQUENCE [LARGE SCALE GENOMIC DNA]</scope>
    <source>
        <strain evidence="2">KRD-185</strain>
        <strain evidence="3">KRD185</strain>
    </source>
</reference>